<reference evidence="10" key="1">
    <citation type="submission" date="2010-07" db="EMBL/GenBank/DDBJ databases">
        <title>The genome sequence of Gaeumannomyces graminis var. tritici strain R3-111a-1.</title>
        <authorList>
            <consortium name="The Broad Institute Genome Sequencing Platform"/>
            <person name="Ma L.-J."/>
            <person name="Dead R."/>
            <person name="Young S."/>
            <person name="Zeng Q."/>
            <person name="Koehrsen M."/>
            <person name="Alvarado L."/>
            <person name="Berlin A."/>
            <person name="Chapman S.B."/>
            <person name="Chen Z."/>
            <person name="Freedman E."/>
            <person name="Gellesch M."/>
            <person name="Goldberg J."/>
            <person name="Griggs A."/>
            <person name="Gujja S."/>
            <person name="Heilman E.R."/>
            <person name="Heiman D."/>
            <person name="Hepburn T."/>
            <person name="Howarth C."/>
            <person name="Jen D."/>
            <person name="Larson L."/>
            <person name="Mehta T."/>
            <person name="Neiman D."/>
            <person name="Pearson M."/>
            <person name="Roberts A."/>
            <person name="Saif S."/>
            <person name="Shea T."/>
            <person name="Shenoy N."/>
            <person name="Sisk P."/>
            <person name="Stolte C."/>
            <person name="Sykes S."/>
            <person name="Walk T."/>
            <person name="White J."/>
            <person name="Yandava C."/>
            <person name="Haas B."/>
            <person name="Nusbaum C."/>
            <person name="Birren B."/>
        </authorList>
    </citation>
    <scope>NUCLEOTIDE SEQUENCE [LARGE SCALE GENOMIC DNA]</scope>
    <source>
        <strain evidence="10">R3-111a-1</strain>
    </source>
</reference>
<protein>
    <recommendedName>
        <fullName evidence="7">BZIP domain-containing protein</fullName>
    </recommendedName>
</protein>
<proteinExistence type="predicted"/>
<evidence type="ECO:0000313" key="9">
    <source>
        <dbReference type="EnsemblFungi" id="EJT74072"/>
    </source>
</evidence>
<dbReference type="EMBL" id="GL385398">
    <property type="protein sequence ID" value="EJT74072.1"/>
    <property type="molecule type" value="Genomic_DNA"/>
</dbReference>
<evidence type="ECO:0000256" key="3">
    <source>
        <dbReference type="ARBA" id="ARBA00023163"/>
    </source>
</evidence>
<evidence type="ECO:0000256" key="6">
    <source>
        <dbReference type="SAM" id="MobiDB-lite"/>
    </source>
</evidence>
<name>J3P330_GAET3</name>
<dbReference type="PROSITE" id="PS50217">
    <property type="entry name" value="BZIP"/>
    <property type="match status" value="1"/>
</dbReference>
<feature type="region of interest" description="Disordered" evidence="6">
    <location>
        <begin position="343"/>
        <end position="369"/>
    </location>
</feature>
<feature type="compositionally biased region" description="Polar residues" evidence="6">
    <location>
        <begin position="102"/>
        <end position="116"/>
    </location>
</feature>
<reference evidence="8" key="3">
    <citation type="submission" date="2010-09" db="EMBL/GenBank/DDBJ databases">
        <title>Annotation of Gaeumannomyces graminis var. tritici R3-111a-1.</title>
        <authorList>
            <consortium name="The Broad Institute Genome Sequencing Platform"/>
            <person name="Ma L.-J."/>
            <person name="Dead R."/>
            <person name="Young S.K."/>
            <person name="Zeng Q."/>
            <person name="Gargeya S."/>
            <person name="Fitzgerald M."/>
            <person name="Haas B."/>
            <person name="Abouelleil A."/>
            <person name="Alvarado L."/>
            <person name="Arachchi H.M."/>
            <person name="Berlin A."/>
            <person name="Brown A."/>
            <person name="Chapman S.B."/>
            <person name="Chen Z."/>
            <person name="Dunbar C."/>
            <person name="Freedman E."/>
            <person name="Gearin G."/>
            <person name="Gellesch M."/>
            <person name="Goldberg J."/>
            <person name="Griggs A."/>
            <person name="Gujja S."/>
            <person name="Heiman D."/>
            <person name="Howarth C."/>
            <person name="Larson L."/>
            <person name="Lui A."/>
            <person name="MacDonald P.J.P."/>
            <person name="Mehta T."/>
            <person name="Montmayeur A."/>
            <person name="Murphy C."/>
            <person name="Neiman D."/>
            <person name="Pearson M."/>
            <person name="Priest M."/>
            <person name="Roberts A."/>
            <person name="Saif S."/>
            <person name="Shea T."/>
            <person name="Shenoy N."/>
            <person name="Sisk P."/>
            <person name="Stolte C."/>
            <person name="Sykes S."/>
            <person name="Yandava C."/>
            <person name="Wortman J."/>
            <person name="Nusbaum C."/>
            <person name="Birren B."/>
        </authorList>
    </citation>
    <scope>NUCLEOTIDE SEQUENCE</scope>
    <source>
        <strain evidence="8">R3-111a-1</strain>
    </source>
</reference>
<dbReference type="eggNOG" id="KOG1414">
    <property type="taxonomic scope" value="Eukaryota"/>
</dbReference>
<evidence type="ECO:0000259" key="7">
    <source>
        <dbReference type="PROSITE" id="PS50217"/>
    </source>
</evidence>
<dbReference type="InterPro" id="IPR004827">
    <property type="entry name" value="bZIP"/>
</dbReference>
<accession>J3P330</accession>
<reference evidence="9" key="4">
    <citation type="journal article" date="2015" name="G3 (Bethesda)">
        <title>Genome sequences of three phytopathogenic species of the Magnaporthaceae family of fungi.</title>
        <authorList>
            <person name="Okagaki L.H."/>
            <person name="Nunes C.C."/>
            <person name="Sailsbery J."/>
            <person name="Clay B."/>
            <person name="Brown D."/>
            <person name="John T."/>
            <person name="Oh Y."/>
            <person name="Young N."/>
            <person name="Fitzgerald M."/>
            <person name="Haas B.J."/>
            <person name="Zeng Q."/>
            <person name="Young S."/>
            <person name="Adiconis X."/>
            <person name="Fan L."/>
            <person name="Levin J.Z."/>
            <person name="Mitchell T.K."/>
            <person name="Okubara P.A."/>
            <person name="Farman M.L."/>
            <person name="Kohn L.M."/>
            <person name="Birren B."/>
            <person name="Ma L.-J."/>
            <person name="Dean R.A."/>
        </authorList>
    </citation>
    <scope>NUCLEOTIDE SEQUENCE</scope>
    <source>
        <strain evidence="9">R3-111a-1</strain>
    </source>
</reference>
<feature type="compositionally biased region" description="Polar residues" evidence="6">
    <location>
        <begin position="65"/>
        <end position="76"/>
    </location>
</feature>
<comment type="subcellular location">
    <subcellularLocation>
        <location evidence="1">Nucleus</location>
    </subcellularLocation>
</comment>
<gene>
    <name evidence="9" type="primary">20348379</name>
    <name evidence="8" type="ORF">GGTG_07921</name>
</gene>
<evidence type="ECO:0000313" key="8">
    <source>
        <dbReference type="EMBL" id="EJT74072.1"/>
    </source>
</evidence>
<dbReference type="SMART" id="SM00338">
    <property type="entry name" value="BRLZ"/>
    <property type="match status" value="1"/>
</dbReference>
<dbReference type="SUPFAM" id="SSF57959">
    <property type="entry name" value="Leucine zipper domain"/>
    <property type="match status" value="1"/>
</dbReference>
<reference evidence="8" key="2">
    <citation type="submission" date="2010-07" db="EMBL/GenBank/DDBJ databases">
        <authorList>
            <consortium name="The Broad Institute Genome Sequencing Platform"/>
            <consortium name="Broad Institute Genome Sequencing Center for Infectious Disease"/>
            <person name="Ma L.-J."/>
            <person name="Dead R."/>
            <person name="Young S."/>
            <person name="Zeng Q."/>
            <person name="Koehrsen M."/>
            <person name="Alvarado L."/>
            <person name="Berlin A."/>
            <person name="Chapman S.B."/>
            <person name="Chen Z."/>
            <person name="Freedman E."/>
            <person name="Gellesch M."/>
            <person name="Goldberg J."/>
            <person name="Griggs A."/>
            <person name="Gujja S."/>
            <person name="Heilman E.R."/>
            <person name="Heiman D."/>
            <person name="Hepburn T."/>
            <person name="Howarth C."/>
            <person name="Jen D."/>
            <person name="Larson L."/>
            <person name="Mehta T."/>
            <person name="Neiman D."/>
            <person name="Pearson M."/>
            <person name="Roberts A."/>
            <person name="Saif S."/>
            <person name="Shea T."/>
            <person name="Shenoy N."/>
            <person name="Sisk P."/>
            <person name="Stolte C."/>
            <person name="Sykes S."/>
            <person name="Walk T."/>
            <person name="White J."/>
            <person name="Yandava C."/>
            <person name="Haas B."/>
            <person name="Nusbaum C."/>
            <person name="Birren B."/>
        </authorList>
    </citation>
    <scope>NUCLEOTIDE SEQUENCE</scope>
    <source>
        <strain evidence="8">R3-111a-1</strain>
    </source>
</reference>
<evidence type="ECO:0000256" key="2">
    <source>
        <dbReference type="ARBA" id="ARBA00023015"/>
    </source>
</evidence>
<dbReference type="PANTHER" id="PTHR19304">
    <property type="entry name" value="CYCLIC-AMP RESPONSE ELEMENT BINDING PROTEIN"/>
    <property type="match status" value="1"/>
</dbReference>
<organism evidence="8">
    <name type="scientific">Gaeumannomyces tritici (strain R3-111a-1)</name>
    <name type="common">Wheat and barley take-all root rot fungus</name>
    <name type="synonym">Gaeumannomyces graminis var. tritici</name>
    <dbReference type="NCBI Taxonomy" id="644352"/>
    <lineage>
        <taxon>Eukaryota</taxon>
        <taxon>Fungi</taxon>
        <taxon>Dikarya</taxon>
        <taxon>Ascomycota</taxon>
        <taxon>Pezizomycotina</taxon>
        <taxon>Sordariomycetes</taxon>
        <taxon>Sordariomycetidae</taxon>
        <taxon>Magnaporthales</taxon>
        <taxon>Magnaporthaceae</taxon>
        <taxon>Gaeumannomyces</taxon>
    </lineage>
</organism>
<feature type="compositionally biased region" description="Basic and acidic residues" evidence="6">
    <location>
        <begin position="155"/>
        <end position="171"/>
    </location>
</feature>
<evidence type="ECO:0000256" key="1">
    <source>
        <dbReference type="ARBA" id="ARBA00004123"/>
    </source>
</evidence>
<reference evidence="9" key="5">
    <citation type="submission" date="2018-04" db="UniProtKB">
        <authorList>
            <consortium name="EnsemblFungi"/>
        </authorList>
    </citation>
    <scope>IDENTIFICATION</scope>
    <source>
        <strain evidence="9">R3-111a-1</strain>
    </source>
</reference>
<dbReference type="STRING" id="644352.J3P330"/>
<dbReference type="GeneID" id="20348379"/>
<dbReference type="RefSeq" id="XP_009224016.1">
    <property type="nucleotide sequence ID" value="XM_009225752.1"/>
</dbReference>
<evidence type="ECO:0000256" key="4">
    <source>
        <dbReference type="ARBA" id="ARBA00023242"/>
    </source>
</evidence>
<sequence length="369" mass="40025">MSLMNMPDFFDRSSAKIDPTMASFFGGLEGKQMEAYKDRDPYPLTYLDGQSQGVVGGAPGDLERQQAQYMASTLPSPNLGAAPNPESKATLRPTPRPALPATGSSGETACDASTSHSRTKSPGYKSGSGSEENAANIAVREGQLKRRDRRRKGSKGSEHDGDEKDPKRDSVLARNRVAALKCRRKKKVFVSELEEQRIGLEQKHHKLQAEYSTLLNEVTSIKSRLMDHASCNDPHIDNWLDLEARRFVQTTKERYSRTYGNTDGLTYEELIDTAAPVASAMLGPALASGASTQPSSACGSVVSQSSRRNSIPHPQGGVAPMPYVMQPAQATTWVNPSELTMYPATHPAETSPTMPNFDLSLSGEDGDGF</sequence>
<dbReference type="OrthoDB" id="295274at2759"/>
<dbReference type="EnsemblFungi" id="EJT74072">
    <property type="protein sequence ID" value="EJT74072"/>
    <property type="gene ID" value="GGTG_07921"/>
</dbReference>
<dbReference type="Proteomes" id="UP000006039">
    <property type="component" value="Unassembled WGS sequence"/>
</dbReference>
<feature type="coiled-coil region" evidence="5">
    <location>
        <begin position="190"/>
        <end position="217"/>
    </location>
</feature>
<evidence type="ECO:0000256" key="5">
    <source>
        <dbReference type="SAM" id="Coils"/>
    </source>
</evidence>
<keyword evidence="10" id="KW-1185">Reference proteome</keyword>
<keyword evidence="2" id="KW-0805">Transcription regulation</keyword>
<keyword evidence="5" id="KW-0175">Coiled coil</keyword>
<dbReference type="VEuPathDB" id="FungiDB:GGTG_07921"/>
<dbReference type="InterPro" id="IPR046347">
    <property type="entry name" value="bZIP_sf"/>
</dbReference>
<dbReference type="GO" id="GO:0003700">
    <property type="term" value="F:DNA-binding transcription factor activity"/>
    <property type="evidence" value="ECO:0007669"/>
    <property type="project" value="InterPro"/>
</dbReference>
<dbReference type="CDD" id="cd14687">
    <property type="entry name" value="bZIP_ATF2"/>
    <property type="match status" value="1"/>
</dbReference>
<feature type="region of interest" description="Disordered" evidence="6">
    <location>
        <begin position="286"/>
        <end position="322"/>
    </location>
</feature>
<dbReference type="InterPro" id="IPR051027">
    <property type="entry name" value="bZIP_transcription_factors"/>
</dbReference>
<dbReference type="Gene3D" id="1.20.5.170">
    <property type="match status" value="1"/>
</dbReference>
<dbReference type="Pfam" id="PF00170">
    <property type="entry name" value="bZIP_1"/>
    <property type="match status" value="1"/>
</dbReference>
<evidence type="ECO:0000313" key="10">
    <source>
        <dbReference type="Proteomes" id="UP000006039"/>
    </source>
</evidence>
<keyword evidence="4" id="KW-0539">Nucleus</keyword>
<dbReference type="GO" id="GO:0005634">
    <property type="term" value="C:nucleus"/>
    <property type="evidence" value="ECO:0007669"/>
    <property type="project" value="UniProtKB-SubCell"/>
</dbReference>
<dbReference type="HOGENOM" id="CLU_063914_0_0_1"/>
<dbReference type="AlphaFoldDB" id="J3P330"/>
<feature type="compositionally biased region" description="Low complexity" evidence="6">
    <location>
        <begin position="295"/>
        <end position="306"/>
    </location>
</feature>
<feature type="region of interest" description="Disordered" evidence="6">
    <location>
        <begin position="47"/>
        <end position="172"/>
    </location>
</feature>
<feature type="domain" description="BZIP" evidence="7">
    <location>
        <begin position="165"/>
        <end position="228"/>
    </location>
</feature>
<keyword evidence="3" id="KW-0804">Transcription</keyword>